<dbReference type="NCBIfam" id="TIGR01509">
    <property type="entry name" value="HAD-SF-IA-v3"/>
    <property type="match status" value="1"/>
</dbReference>
<dbReference type="InterPro" id="IPR006439">
    <property type="entry name" value="HAD-SF_hydro_IA"/>
</dbReference>
<dbReference type="EMBL" id="JACLHY010000018">
    <property type="protein sequence ID" value="MBC8769442.1"/>
    <property type="molecule type" value="Genomic_DNA"/>
</dbReference>
<dbReference type="RefSeq" id="WP_187586271.1">
    <property type="nucleotide sequence ID" value="NZ_JACLHY010000018.1"/>
</dbReference>
<comment type="caution">
    <text evidence="1">The sequence shown here is derived from an EMBL/GenBank/DDBJ whole genome shotgun (WGS) entry which is preliminary data.</text>
</comment>
<dbReference type="PANTHER" id="PTHR43611:SF3">
    <property type="entry name" value="FLAVIN MONONUCLEOTIDE HYDROLASE 1, CHLOROPLATIC"/>
    <property type="match status" value="1"/>
</dbReference>
<name>A0ABR7QRA3_9FLAO</name>
<reference evidence="1 2" key="1">
    <citation type="submission" date="2020-08" db="EMBL/GenBank/DDBJ databases">
        <title>Arenibacter gaetbuli sp. nov., isolated from a sand dune.</title>
        <authorList>
            <person name="Park S."/>
            <person name="Yoon J.-H."/>
        </authorList>
    </citation>
    <scope>NUCLEOTIDE SEQUENCE [LARGE SCALE GENOMIC DNA]</scope>
    <source>
        <strain evidence="1 2">BSSL-BM3</strain>
    </source>
</reference>
<dbReference type="Gene3D" id="1.10.150.240">
    <property type="entry name" value="Putative phosphatase, domain 2"/>
    <property type="match status" value="1"/>
</dbReference>
<organism evidence="1 2">
    <name type="scientific">Arenibacter arenosicollis</name>
    <dbReference type="NCBI Taxonomy" id="2762274"/>
    <lineage>
        <taxon>Bacteria</taxon>
        <taxon>Pseudomonadati</taxon>
        <taxon>Bacteroidota</taxon>
        <taxon>Flavobacteriia</taxon>
        <taxon>Flavobacteriales</taxon>
        <taxon>Flavobacteriaceae</taxon>
        <taxon>Arenibacter</taxon>
    </lineage>
</organism>
<dbReference type="CDD" id="cd02603">
    <property type="entry name" value="HAD_sEH-N_like"/>
    <property type="match status" value="1"/>
</dbReference>
<proteinExistence type="predicted"/>
<sequence>MIKNIIFDFGDIFINLDKQVVFKALKNTNVQEFLPKYHSINEDFEVGNISSMEFVALLRPDFPDLTKEEIINVWNSMLLDFPDHRLRFLEGLAKEKKYRLFLLSNTNAFHIPHVRQIMGAENYGRFKNSFEQFYLSHEIKLRKPNDEIFQFVLEQNNLSPEDTLFIDDTKENTDAAKKLGIKTWNLLVGKEDVVQLKERL</sequence>
<dbReference type="Gene3D" id="3.40.50.1000">
    <property type="entry name" value="HAD superfamily/HAD-like"/>
    <property type="match status" value="1"/>
</dbReference>
<evidence type="ECO:0000313" key="1">
    <source>
        <dbReference type="EMBL" id="MBC8769442.1"/>
    </source>
</evidence>
<dbReference type="InterPro" id="IPR023214">
    <property type="entry name" value="HAD_sf"/>
</dbReference>
<dbReference type="PANTHER" id="PTHR43611">
    <property type="entry name" value="ALPHA-D-GLUCOSE 1-PHOSPHATE PHOSPHATASE"/>
    <property type="match status" value="1"/>
</dbReference>
<dbReference type="SUPFAM" id="SSF56784">
    <property type="entry name" value="HAD-like"/>
    <property type="match status" value="1"/>
</dbReference>
<dbReference type="InterPro" id="IPR036412">
    <property type="entry name" value="HAD-like_sf"/>
</dbReference>
<protein>
    <submittedName>
        <fullName evidence="1">HAD family phosphatase</fullName>
    </submittedName>
</protein>
<gene>
    <name evidence="1" type="ORF">H4O18_15700</name>
</gene>
<dbReference type="InterPro" id="IPR041492">
    <property type="entry name" value="HAD_2"/>
</dbReference>
<evidence type="ECO:0000313" key="2">
    <source>
        <dbReference type="Proteomes" id="UP000618952"/>
    </source>
</evidence>
<keyword evidence="2" id="KW-1185">Reference proteome</keyword>
<dbReference type="SFLD" id="SFLDG01129">
    <property type="entry name" value="C1.5:_HAD__Beta-PGM__Phosphata"/>
    <property type="match status" value="1"/>
</dbReference>
<dbReference type="Pfam" id="PF13419">
    <property type="entry name" value="HAD_2"/>
    <property type="match status" value="1"/>
</dbReference>
<dbReference type="InterPro" id="IPR023198">
    <property type="entry name" value="PGP-like_dom2"/>
</dbReference>
<accession>A0ABR7QRA3</accession>
<dbReference type="Proteomes" id="UP000618952">
    <property type="component" value="Unassembled WGS sequence"/>
</dbReference>
<dbReference type="SFLD" id="SFLDS00003">
    <property type="entry name" value="Haloacid_Dehalogenase"/>
    <property type="match status" value="1"/>
</dbReference>